<accession>A0A131ZZF2</accession>
<evidence type="ECO:0000313" key="2">
    <source>
        <dbReference type="Proteomes" id="UP000616769"/>
    </source>
</evidence>
<sequence length="170" mass="19359">MLQTNFKTLYQRNIRDLKTDIADAVIDKAQCNKDNDLLVTVFQHQKCSTIDSKSNIPCSNLIDSTNPSFNSANPIALLPFETPPIPKTLEELLEFQWMHSAHILVSQDDRENVSLLMQKLNGSMNEKRKLSDEVKDLHQKVELFDSILELVKQIVTTANEIEDVSLEDFG</sequence>
<dbReference type="EMBL" id="JXLN01007150">
    <property type="protein sequence ID" value="KPM04053.1"/>
    <property type="molecule type" value="Genomic_DNA"/>
</dbReference>
<organism evidence="1 2">
    <name type="scientific">Sarcoptes scabiei</name>
    <name type="common">Itch mite</name>
    <name type="synonym">Acarus scabiei</name>
    <dbReference type="NCBI Taxonomy" id="52283"/>
    <lineage>
        <taxon>Eukaryota</taxon>
        <taxon>Metazoa</taxon>
        <taxon>Ecdysozoa</taxon>
        <taxon>Arthropoda</taxon>
        <taxon>Chelicerata</taxon>
        <taxon>Arachnida</taxon>
        <taxon>Acari</taxon>
        <taxon>Acariformes</taxon>
        <taxon>Sarcoptiformes</taxon>
        <taxon>Astigmata</taxon>
        <taxon>Psoroptidia</taxon>
        <taxon>Sarcoptoidea</taxon>
        <taxon>Sarcoptidae</taxon>
        <taxon>Sarcoptinae</taxon>
        <taxon>Sarcoptes</taxon>
    </lineage>
</organism>
<reference evidence="1 2" key="1">
    <citation type="journal article" date="2015" name="Parasit. Vectors">
        <title>Draft genome of the scabies mite.</title>
        <authorList>
            <person name="Rider S.D.Jr."/>
            <person name="Morgan M.S."/>
            <person name="Arlian L.G."/>
        </authorList>
    </citation>
    <scope>NUCLEOTIDE SEQUENCE [LARGE SCALE GENOMIC DNA]</scope>
    <source>
        <strain evidence="1">Arlian Lab</strain>
    </source>
</reference>
<evidence type="ECO:0000313" key="1">
    <source>
        <dbReference type="EMBL" id="KPM04053.1"/>
    </source>
</evidence>
<dbReference type="Proteomes" id="UP000616769">
    <property type="component" value="Unassembled WGS sequence"/>
</dbReference>
<comment type="caution">
    <text evidence="1">The sequence shown here is derived from an EMBL/GenBank/DDBJ whole genome shotgun (WGS) entry which is preliminary data.</text>
</comment>
<name>A0A131ZZF2_SARSC</name>
<dbReference type="AlphaFoldDB" id="A0A131ZZF2"/>
<protein>
    <submittedName>
        <fullName evidence="1">Uncharacterized protein</fullName>
    </submittedName>
</protein>
<proteinExistence type="predicted"/>
<dbReference type="VEuPathDB" id="VectorBase:SSCA007625"/>
<gene>
    <name evidence="1" type="ORF">QR98_0024920</name>
</gene>